<dbReference type="InterPro" id="IPR046824">
    <property type="entry name" value="Mss51-like_C"/>
</dbReference>
<sequence length="259" mass="30848">MISYCSEEHRLWHQPQHREICDVIRNINYNIWDSRNMMRDKWIKFKEKNVRRIKQELRRELEPYEEQMFLYPKSCLICYHQINLPIDCRYCCSSTCCVHTLDNQAHKCKERAKCFNLDKQYAIKNKGDQKISIKFLCLEMDIRAVPNMALFVGMCIQRDKQHRNWTLDDYAYTDVFSKPLTLFYGMRQISSPNHFDMSGTFIVHIITGGSMDIRNLSAWEILLHQQKMSTILTIVMIGPELQDKQDTLKTCGLQSFRKV</sequence>
<evidence type="ECO:0000313" key="3">
    <source>
        <dbReference type="Proteomes" id="UP000008237"/>
    </source>
</evidence>
<dbReference type="PANTHER" id="PTHR28069:SF2">
    <property type="entry name" value="GH20023P"/>
    <property type="match status" value="1"/>
</dbReference>
<dbReference type="Proteomes" id="UP000008237">
    <property type="component" value="Unassembled WGS sequence"/>
</dbReference>
<dbReference type="InParanoid" id="E2B5Q7"/>
<dbReference type="AlphaFoldDB" id="E2B5Q7"/>
<evidence type="ECO:0000313" key="2">
    <source>
        <dbReference type="EMBL" id="EFN88962.1"/>
    </source>
</evidence>
<accession>E2B5Q7</accession>
<protein>
    <recommendedName>
        <fullName evidence="1">Mitochondrial splicing suppressor 51-like C-terminal domain-containing protein</fullName>
    </recommendedName>
</protein>
<feature type="domain" description="Mitochondrial splicing suppressor 51-like C-terminal" evidence="1">
    <location>
        <begin position="179"/>
        <end position="251"/>
    </location>
</feature>
<dbReference type="EMBL" id="GL445880">
    <property type="protein sequence ID" value="EFN88962.1"/>
    <property type="molecule type" value="Genomic_DNA"/>
</dbReference>
<gene>
    <name evidence="2" type="ORF">EAI_10366</name>
</gene>
<dbReference type="OrthoDB" id="5282002at2759"/>
<evidence type="ECO:0000259" key="1">
    <source>
        <dbReference type="Pfam" id="PF20179"/>
    </source>
</evidence>
<name>E2B5Q7_HARSA</name>
<reference evidence="2 3" key="1">
    <citation type="journal article" date="2010" name="Science">
        <title>Genomic comparison of the ants Camponotus floridanus and Harpegnathos saltator.</title>
        <authorList>
            <person name="Bonasio R."/>
            <person name="Zhang G."/>
            <person name="Ye C."/>
            <person name="Mutti N.S."/>
            <person name="Fang X."/>
            <person name="Qin N."/>
            <person name="Donahue G."/>
            <person name="Yang P."/>
            <person name="Li Q."/>
            <person name="Li C."/>
            <person name="Zhang P."/>
            <person name="Huang Z."/>
            <person name="Berger S.L."/>
            <person name="Reinberg D."/>
            <person name="Wang J."/>
            <person name="Liebig J."/>
        </authorList>
    </citation>
    <scope>NUCLEOTIDE SEQUENCE [LARGE SCALE GENOMIC DNA]</scope>
    <source>
        <strain evidence="2 3">R22 G/1</strain>
    </source>
</reference>
<proteinExistence type="predicted"/>
<keyword evidence="3" id="KW-1185">Reference proteome</keyword>
<dbReference type="PANTHER" id="PTHR28069">
    <property type="entry name" value="GH20023P"/>
    <property type="match status" value="1"/>
</dbReference>
<organism evidence="3">
    <name type="scientific">Harpegnathos saltator</name>
    <name type="common">Jerdon's jumping ant</name>
    <dbReference type="NCBI Taxonomy" id="610380"/>
    <lineage>
        <taxon>Eukaryota</taxon>
        <taxon>Metazoa</taxon>
        <taxon>Ecdysozoa</taxon>
        <taxon>Arthropoda</taxon>
        <taxon>Hexapoda</taxon>
        <taxon>Insecta</taxon>
        <taxon>Pterygota</taxon>
        <taxon>Neoptera</taxon>
        <taxon>Endopterygota</taxon>
        <taxon>Hymenoptera</taxon>
        <taxon>Apocrita</taxon>
        <taxon>Aculeata</taxon>
        <taxon>Formicoidea</taxon>
        <taxon>Formicidae</taxon>
        <taxon>Ponerinae</taxon>
        <taxon>Ponerini</taxon>
        <taxon>Harpegnathos</taxon>
    </lineage>
</organism>
<dbReference type="Pfam" id="PF20179">
    <property type="entry name" value="MSS51_C"/>
    <property type="match status" value="1"/>
</dbReference>